<feature type="compositionally biased region" description="Polar residues" evidence="1">
    <location>
        <begin position="9"/>
        <end position="21"/>
    </location>
</feature>
<evidence type="ECO:0000313" key="3">
    <source>
        <dbReference type="Proteomes" id="UP000001072"/>
    </source>
</evidence>
<dbReference type="HOGENOM" id="CLU_050562_0_0_1"/>
<accession>F4R9R2</accession>
<dbReference type="Proteomes" id="UP000001072">
    <property type="component" value="Unassembled WGS sequence"/>
</dbReference>
<sequence>MSTPDHDSSSGVMPSFNTQSAEGLPYTNPECHSQSLISPSVTSVAENAEAKHLINPPLDESDPGLRACPMSESHFEVDQSGSRYSHVTSIPSSLEPLSETFEVFTWRPTWLDERKRWLPGQSVGEKYTARRVAALRQPWIKCCRIPPEEDLIADVDIGTSSRPHARIKHVVISLSLFPGPTDPGSQNPIIKTIHPSQGVVHTTGEPTTVHRGRDTSFGLSLGVNAYGKVDLTHTRSQSRDTTSSGSIFSSGIETNKLLLTLQEDREARDGVLMTEWLSLEDLH</sequence>
<dbReference type="KEGG" id="mlr:MELLADRAFT_102895"/>
<feature type="region of interest" description="Disordered" evidence="1">
    <location>
        <begin position="1"/>
        <end position="39"/>
    </location>
</feature>
<dbReference type="RefSeq" id="XP_007405627.1">
    <property type="nucleotide sequence ID" value="XM_007405565.1"/>
</dbReference>
<evidence type="ECO:0000313" key="2">
    <source>
        <dbReference type="EMBL" id="EGG11025.1"/>
    </source>
</evidence>
<proteinExistence type="predicted"/>
<dbReference type="VEuPathDB" id="FungiDB:MELLADRAFT_102895"/>
<evidence type="ECO:0000256" key="1">
    <source>
        <dbReference type="SAM" id="MobiDB-lite"/>
    </source>
</evidence>
<dbReference type="InParanoid" id="F4R9R2"/>
<organism evidence="3">
    <name type="scientific">Melampsora larici-populina (strain 98AG31 / pathotype 3-4-7)</name>
    <name type="common">Poplar leaf rust fungus</name>
    <dbReference type="NCBI Taxonomy" id="747676"/>
    <lineage>
        <taxon>Eukaryota</taxon>
        <taxon>Fungi</taxon>
        <taxon>Dikarya</taxon>
        <taxon>Basidiomycota</taxon>
        <taxon>Pucciniomycotina</taxon>
        <taxon>Pucciniomycetes</taxon>
        <taxon>Pucciniales</taxon>
        <taxon>Melampsoraceae</taxon>
        <taxon>Melampsora</taxon>
    </lineage>
</organism>
<protein>
    <submittedName>
        <fullName evidence="2">Uncharacterized protein</fullName>
    </submittedName>
</protein>
<dbReference type="GeneID" id="18921803"/>
<dbReference type="EMBL" id="GL883093">
    <property type="protein sequence ID" value="EGG11025.1"/>
    <property type="molecule type" value="Genomic_DNA"/>
</dbReference>
<dbReference type="AlphaFoldDB" id="F4R9R2"/>
<reference evidence="3" key="1">
    <citation type="journal article" date="2011" name="Proc. Natl. Acad. Sci. U.S.A.">
        <title>Obligate biotrophy features unraveled by the genomic analysis of rust fungi.</title>
        <authorList>
            <person name="Duplessis S."/>
            <person name="Cuomo C.A."/>
            <person name="Lin Y.-C."/>
            <person name="Aerts A."/>
            <person name="Tisserant E."/>
            <person name="Veneault-Fourrey C."/>
            <person name="Joly D.L."/>
            <person name="Hacquard S."/>
            <person name="Amselem J."/>
            <person name="Cantarel B.L."/>
            <person name="Chiu R."/>
            <person name="Coutinho P.M."/>
            <person name="Feau N."/>
            <person name="Field M."/>
            <person name="Frey P."/>
            <person name="Gelhaye E."/>
            <person name="Goldberg J."/>
            <person name="Grabherr M.G."/>
            <person name="Kodira C.D."/>
            <person name="Kohler A."/>
            <person name="Kuees U."/>
            <person name="Lindquist E.A."/>
            <person name="Lucas S.M."/>
            <person name="Mago R."/>
            <person name="Mauceli E."/>
            <person name="Morin E."/>
            <person name="Murat C."/>
            <person name="Pangilinan J.L."/>
            <person name="Park R."/>
            <person name="Pearson M."/>
            <person name="Quesneville H."/>
            <person name="Rouhier N."/>
            <person name="Sakthikumar S."/>
            <person name="Salamov A.A."/>
            <person name="Schmutz J."/>
            <person name="Selles B."/>
            <person name="Shapiro H."/>
            <person name="Tanguay P."/>
            <person name="Tuskan G.A."/>
            <person name="Henrissat B."/>
            <person name="Van de Peer Y."/>
            <person name="Rouze P."/>
            <person name="Ellis J.G."/>
            <person name="Dodds P.N."/>
            <person name="Schein J.E."/>
            <person name="Zhong S."/>
            <person name="Hamelin R.C."/>
            <person name="Grigoriev I.V."/>
            <person name="Szabo L.J."/>
            <person name="Martin F."/>
        </authorList>
    </citation>
    <scope>NUCLEOTIDE SEQUENCE [LARGE SCALE GENOMIC DNA]</scope>
    <source>
        <strain evidence="3">98AG31 / pathotype 3-4-7</strain>
    </source>
</reference>
<gene>
    <name evidence="2" type="ORF">MELLADRAFT_102895</name>
</gene>
<feature type="compositionally biased region" description="Polar residues" evidence="1">
    <location>
        <begin position="30"/>
        <end position="39"/>
    </location>
</feature>
<keyword evidence="3" id="KW-1185">Reference proteome</keyword>
<name>F4R9R2_MELLP</name>